<proteinExistence type="predicted"/>
<comment type="caution">
    <text evidence="4">The sequence shown here is derived from an EMBL/GenBank/DDBJ whole genome shotgun (WGS) entry which is preliminary data.</text>
</comment>
<evidence type="ECO:0000313" key="4">
    <source>
        <dbReference type="EMBL" id="RAI45718.1"/>
    </source>
</evidence>
<evidence type="ECO:0000259" key="3">
    <source>
        <dbReference type="Pfam" id="PF13229"/>
    </source>
</evidence>
<dbReference type="NCBIfam" id="TIGR03807">
    <property type="entry name" value="RR_fam_repeat"/>
    <property type="match status" value="4"/>
</dbReference>
<dbReference type="InterPro" id="IPR022444">
    <property type="entry name" value="Cofactor-bd_rpt"/>
</dbReference>
<dbReference type="InterPro" id="IPR006626">
    <property type="entry name" value="PbH1"/>
</dbReference>
<name>A0A327LD30_9BRAD</name>
<evidence type="ECO:0008006" key="6">
    <source>
        <dbReference type="Google" id="ProtNLM"/>
    </source>
</evidence>
<keyword evidence="1" id="KW-1133">Transmembrane helix</keyword>
<feature type="domain" description="Right handed beta helix" evidence="3">
    <location>
        <begin position="165"/>
        <end position="251"/>
    </location>
</feature>
<dbReference type="InterPro" id="IPR007742">
    <property type="entry name" value="NosD_dom"/>
</dbReference>
<evidence type="ECO:0000259" key="2">
    <source>
        <dbReference type="Pfam" id="PF05048"/>
    </source>
</evidence>
<dbReference type="InterPro" id="IPR006311">
    <property type="entry name" value="TAT_signal"/>
</dbReference>
<sequence>MQPEQHTTEPTTPAPTRRALLGLLAGGTGAGLALAALPAAAQSRPSRAATTGGPVSAFGIDAATLGLRPGSPDDQTFVFQRALDRAASAGAPLALPPGVYRVGGVRLPDGIRLVGTPGACRLLFLGGASLLSAERLARVSLDGLVLDGGGRPLPEDRALLHCEQVDALTITNCTVAAADGTAIYASASGGTISDNRVTDAGDVAIQTRNARSLVIARNVIAGAGNNGIQIMRFEAGEDGTLVLDNRIGNIRNRAGGTGQFGNAINVFRANGVIVRGNRIGDCAFSGVRGNSASNLQIVGNTVTNVGETALYSEFEFEAAVVSGNIVDGAQMGVSIANFASGGRVAVVQGNILRNLSPRDANPDPEFLLGVGMSVEADTAVTGNVVERASAVGIAAGWGQYLRDVALTGNVVRDCGIGIGVTVVPGARSTLVANNVISGSRRGAIVGLDHKRPATGDLATGGAERYPHLSVSGNKVS</sequence>
<dbReference type="Gene3D" id="2.160.20.10">
    <property type="entry name" value="Single-stranded right-handed beta-helix, Pectin lyase-like"/>
    <property type="match status" value="1"/>
</dbReference>
<dbReference type="InterPro" id="IPR022388">
    <property type="entry name" value="CHP03808"/>
</dbReference>
<dbReference type="Pfam" id="PF05048">
    <property type="entry name" value="NosD"/>
    <property type="match status" value="1"/>
</dbReference>
<dbReference type="SUPFAM" id="SSF51126">
    <property type="entry name" value="Pectin lyase-like"/>
    <property type="match status" value="1"/>
</dbReference>
<feature type="transmembrane region" description="Helical" evidence="1">
    <location>
        <begin position="20"/>
        <end position="41"/>
    </location>
</feature>
<dbReference type="InterPro" id="IPR011050">
    <property type="entry name" value="Pectin_lyase_fold/virulence"/>
</dbReference>
<dbReference type="SMART" id="SM00710">
    <property type="entry name" value="PbH1"/>
    <property type="match status" value="8"/>
</dbReference>
<dbReference type="Pfam" id="PF13229">
    <property type="entry name" value="Beta_helix"/>
    <property type="match status" value="1"/>
</dbReference>
<dbReference type="AlphaFoldDB" id="A0A327LD30"/>
<keyword evidence="5" id="KW-1185">Reference proteome</keyword>
<gene>
    <name evidence="4" type="ORF">CH341_02545</name>
</gene>
<evidence type="ECO:0000256" key="1">
    <source>
        <dbReference type="SAM" id="Phobius"/>
    </source>
</evidence>
<organism evidence="4 5">
    <name type="scientific">Rhodoplanes roseus</name>
    <dbReference type="NCBI Taxonomy" id="29409"/>
    <lineage>
        <taxon>Bacteria</taxon>
        <taxon>Pseudomonadati</taxon>
        <taxon>Pseudomonadota</taxon>
        <taxon>Alphaproteobacteria</taxon>
        <taxon>Hyphomicrobiales</taxon>
        <taxon>Nitrobacteraceae</taxon>
        <taxon>Rhodoplanes</taxon>
    </lineage>
</organism>
<keyword evidence="1" id="KW-0812">Transmembrane</keyword>
<accession>A0A327LD30</accession>
<reference evidence="4 5" key="1">
    <citation type="submission" date="2017-07" db="EMBL/GenBank/DDBJ databases">
        <title>Draft Genome Sequences of Select Purple Nonsulfur Bacteria.</title>
        <authorList>
            <person name="Lasarre B."/>
            <person name="Mckinlay J.B."/>
        </authorList>
    </citation>
    <scope>NUCLEOTIDE SEQUENCE [LARGE SCALE GENOMIC DNA]</scope>
    <source>
        <strain evidence="4 5">DSM 5909</strain>
    </source>
</reference>
<dbReference type="PROSITE" id="PS51318">
    <property type="entry name" value="TAT"/>
    <property type="match status" value="1"/>
</dbReference>
<dbReference type="RefSeq" id="WP_111417466.1">
    <property type="nucleotide sequence ID" value="NZ_NPEX01000009.1"/>
</dbReference>
<dbReference type="Proteomes" id="UP000249130">
    <property type="component" value="Unassembled WGS sequence"/>
</dbReference>
<dbReference type="InterPro" id="IPR012334">
    <property type="entry name" value="Pectin_lyas_fold"/>
</dbReference>
<dbReference type="OrthoDB" id="9788772at2"/>
<keyword evidence="1" id="KW-0472">Membrane</keyword>
<evidence type="ECO:0000313" key="5">
    <source>
        <dbReference type="Proteomes" id="UP000249130"/>
    </source>
</evidence>
<feature type="domain" description="Periplasmic copper-binding protein NosD beta helix" evidence="2">
    <location>
        <begin position="260"/>
        <end position="439"/>
    </location>
</feature>
<dbReference type="InterPro" id="IPR039448">
    <property type="entry name" value="Beta_helix"/>
</dbReference>
<dbReference type="NCBIfam" id="TIGR03808">
    <property type="entry name" value="RR_plus_rpt_1"/>
    <property type="match status" value="1"/>
</dbReference>
<dbReference type="EMBL" id="NPEX01000009">
    <property type="protein sequence ID" value="RAI45718.1"/>
    <property type="molecule type" value="Genomic_DNA"/>
</dbReference>
<protein>
    <recommendedName>
        <fullName evidence="6">TIGR03808 family TAT-translocated repetitive protein</fullName>
    </recommendedName>
</protein>